<dbReference type="EMBL" id="CP131062">
    <property type="protein sequence ID" value="WNY28202.1"/>
    <property type="molecule type" value="Genomic_DNA"/>
</dbReference>
<feature type="compositionally biased region" description="Low complexity" evidence="1">
    <location>
        <begin position="37"/>
        <end position="85"/>
    </location>
</feature>
<accession>A0AA96VKW3</accession>
<dbReference type="GeneID" id="85196834"/>
<reference evidence="2 3" key="1">
    <citation type="submission" date="2023-07" db="EMBL/GenBank/DDBJ databases">
        <title>Closed genome sequence of Methanimicrococcus sp. Es2.</title>
        <authorList>
            <person name="Protasov E."/>
            <person name="Platt K."/>
            <person name="Reeh H."/>
            <person name="Poehlein A."/>
            <person name="Daniel R."/>
            <person name="Brune A."/>
        </authorList>
    </citation>
    <scope>NUCLEOTIDE SEQUENCE [LARGE SCALE GENOMIC DNA]</scope>
    <source>
        <strain evidence="2 3">Es2</strain>
    </source>
</reference>
<evidence type="ECO:0000313" key="3">
    <source>
        <dbReference type="Proteomes" id="UP001302662"/>
    </source>
</evidence>
<name>A0AA96VKW3_9EURY</name>
<dbReference type="KEGG" id="mees:MmiEs2_03860"/>
<evidence type="ECO:0000313" key="2">
    <source>
        <dbReference type="EMBL" id="WNY28202.1"/>
    </source>
</evidence>
<gene>
    <name evidence="2" type="ORF">MmiEs2_03860</name>
</gene>
<sequence>MIINKKQYLLILIVLLAVIGLIGAGCLGSNDDGKTANGSSNGTGSTTTNTSNNPSDTSINTSNTSNTSGSTSDTSDTDSSSSNSNLPDVVYANQNGGSGGSNRGTPAPTATIAKFGSQSLVVEEFIEYIEGEGDEDDETIYLVYVYVPTSDMEVGDTFDVTFLQSVTGAIEMDGEDVIENIEDGILFSDIQVKGKTVTLTLKQEEIDFGELDDYNLGVLIGDDVYFVSFYASTIWNFDLPTGSFAKIIELGNPAYEERTISGKMTVVTDSKTTDVRITIIPPSDKTIFSVSTVPELTFDPMTSGFDSEYKEFFREYSDVESSIYNVNVEFEAKTKATVNGQSLYVFQTLFDDQSGGRIYVYAPVSDIVGKDLVLTFTGTVIETDNQNSLVENVIQNGKAVTLSIDDSATADDFEYTNLLDVEVNGKVYSVLIFDSNIWNFNVGSNGVMEFNYGGVDYILEGSSSDVWPTMYSCMLTARPADGYVVDTFTITEKGGSVVFDNSGDLGTFSDAFDESKTYNVMLTFKTA</sequence>
<proteinExistence type="predicted"/>
<dbReference type="RefSeq" id="WP_316559747.1">
    <property type="nucleotide sequence ID" value="NZ_CP131062.1"/>
</dbReference>
<evidence type="ECO:0000256" key="1">
    <source>
        <dbReference type="SAM" id="MobiDB-lite"/>
    </source>
</evidence>
<dbReference type="PROSITE" id="PS51257">
    <property type="entry name" value="PROKAR_LIPOPROTEIN"/>
    <property type="match status" value="1"/>
</dbReference>
<dbReference type="AlphaFoldDB" id="A0AA96VKW3"/>
<keyword evidence="3" id="KW-1185">Reference proteome</keyword>
<protein>
    <submittedName>
        <fullName evidence="2">Uncharacterized protein</fullName>
    </submittedName>
</protein>
<organism evidence="2 3">
    <name type="scientific">Methanimicrococcus stummii</name>
    <dbReference type="NCBI Taxonomy" id="3028294"/>
    <lineage>
        <taxon>Archaea</taxon>
        <taxon>Methanobacteriati</taxon>
        <taxon>Methanobacteriota</taxon>
        <taxon>Stenosarchaea group</taxon>
        <taxon>Methanomicrobia</taxon>
        <taxon>Methanosarcinales</taxon>
        <taxon>Methanosarcinaceae</taxon>
        <taxon>Methanimicrococcus</taxon>
    </lineage>
</organism>
<feature type="region of interest" description="Disordered" evidence="1">
    <location>
        <begin position="36"/>
        <end position="110"/>
    </location>
</feature>
<dbReference type="Proteomes" id="UP001302662">
    <property type="component" value="Chromosome"/>
</dbReference>